<proteinExistence type="predicted"/>
<evidence type="ECO:0000256" key="1">
    <source>
        <dbReference type="SAM" id="MobiDB-lite"/>
    </source>
</evidence>
<name>E2BBH8_HARSA</name>
<dbReference type="OrthoDB" id="6408700at2759"/>
<accession>E2BBH8</accession>
<organism evidence="3">
    <name type="scientific">Harpegnathos saltator</name>
    <name type="common">Jerdon's jumping ant</name>
    <dbReference type="NCBI Taxonomy" id="610380"/>
    <lineage>
        <taxon>Eukaryota</taxon>
        <taxon>Metazoa</taxon>
        <taxon>Ecdysozoa</taxon>
        <taxon>Arthropoda</taxon>
        <taxon>Hexapoda</taxon>
        <taxon>Insecta</taxon>
        <taxon>Pterygota</taxon>
        <taxon>Neoptera</taxon>
        <taxon>Endopterygota</taxon>
        <taxon>Hymenoptera</taxon>
        <taxon>Apocrita</taxon>
        <taxon>Aculeata</taxon>
        <taxon>Formicoidea</taxon>
        <taxon>Formicidae</taxon>
        <taxon>Ponerinae</taxon>
        <taxon>Ponerini</taxon>
        <taxon>Harpegnathos</taxon>
    </lineage>
</organism>
<keyword evidence="3" id="KW-1185">Reference proteome</keyword>
<protein>
    <submittedName>
        <fullName evidence="2">Uncharacterized protein</fullName>
    </submittedName>
</protein>
<evidence type="ECO:0000313" key="3">
    <source>
        <dbReference type="Proteomes" id="UP000008237"/>
    </source>
</evidence>
<dbReference type="Proteomes" id="UP000008237">
    <property type="component" value="Unassembled WGS sequence"/>
</dbReference>
<feature type="region of interest" description="Disordered" evidence="1">
    <location>
        <begin position="115"/>
        <end position="141"/>
    </location>
</feature>
<gene>
    <name evidence="2" type="ORF">EAI_14029</name>
</gene>
<dbReference type="EMBL" id="GL447080">
    <property type="protein sequence ID" value="EFN86950.1"/>
    <property type="molecule type" value="Genomic_DNA"/>
</dbReference>
<sequence length="299" mass="34021">MLKELLWRYFTHKNTHRYIDVLQGIVHAYNHTRHSTIMEPASVTLENARIASRTDKDIACNINKNGIDITHDDVVHVAGNIIEYVDNGVDETTQVKLVKPRTSESRRLHYPKYNRVESGYGQPKEHRRDKSEDQRVHEATAKADMVNNQELRGSHVYHLVEVRSEGKLSEMGFKAEKSLYEIGHLWDSGMSKIDNEKTNCCGSTRGDDSSSAPTIGSWFQLQDPGGMLKRSFCPGCWSVEKCFVLLAFLKTSTRLGEWGLGNCFGNLIFIPKYSHRTVLRMFFRDEGQEGQKGVAVSLK</sequence>
<reference evidence="2 3" key="1">
    <citation type="journal article" date="2010" name="Science">
        <title>Genomic comparison of the ants Camponotus floridanus and Harpegnathos saltator.</title>
        <authorList>
            <person name="Bonasio R."/>
            <person name="Zhang G."/>
            <person name="Ye C."/>
            <person name="Mutti N.S."/>
            <person name="Fang X."/>
            <person name="Qin N."/>
            <person name="Donahue G."/>
            <person name="Yang P."/>
            <person name="Li Q."/>
            <person name="Li C."/>
            <person name="Zhang P."/>
            <person name="Huang Z."/>
            <person name="Berger S.L."/>
            <person name="Reinberg D."/>
            <person name="Wang J."/>
            <person name="Liebig J."/>
        </authorList>
    </citation>
    <scope>NUCLEOTIDE SEQUENCE [LARGE SCALE GENOMIC DNA]</scope>
    <source>
        <strain evidence="2 3">R22 G/1</strain>
    </source>
</reference>
<evidence type="ECO:0000313" key="2">
    <source>
        <dbReference type="EMBL" id="EFN86950.1"/>
    </source>
</evidence>
<dbReference type="AlphaFoldDB" id="E2BBH8"/>
<feature type="compositionally biased region" description="Basic and acidic residues" evidence="1">
    <location>
        <begin position="123"/>
        <end position="141"/>
    </location>
</feature>
<dbReference type="InParanoid" id="E2BBH8"/>